<dbReference type="OrthoDB" id="4771285at2759"/>
<feature type="domain" description="NOSIC" evidence="2">
    <location>
        <begin position="124"/>
        <end position="176"/>
    </location>
</feature>
<dbReference type="InterPro" id="IPR027105">
    <property type="entry name" value="Prp31"/>
</dbReference>
<dbReference type="Pfam" id="PF01798">
    <property type="entry name" value="Nop"/>
    <property type="match status" value="1"/>
</dbReference>
<evidence type="ECO:0000259" key="2">
    <source>
        <dbReference type="SMART" id="SM00931"/>
    </source>
</evidence>
<dbReference type="GO" id="GO:0000244">
    <property type="term" value="P:spliceosomal tri-snRNP complex assembly"/>
    <property type="evidence" value="ECO:0007669"/>
    <property type="project" value="InterPro"/>
</dbReference>
<accession>A0A9W8HS98</accession>
<dbReference type="GO" id="GO:0071011">
    <property type="term" value="C:precatalytic spliceosome"/>
    <property type="evidence" value="ECO:0007669"/>
    <property type="project" value="TreeGrafter"/>
</dbReference>
<reference evidence="3" key="1">
    <citation type="submission" date="2022-07" db="EMBL/GenBank/DDBJ databases">
        <title>Phylogenomic reconstructions and comparative analyses of Kickxellomycotina fungi.</title>
        <authorList>
            <person name="Reynolds N.K."/>
            <person name="Stajich J.E."/>
            <person name="Barry K."/>
            <person name="Grigoriev I.V."/>
            <person name="Crous P."/>
            <person name="Smith M.E."/>
        </authorList>
    </citation>
    <scope>NUCLEOTIDE SEQUENCE</scope>
    <source>
        <strain evidence="3">NRRL 1565</strain>
    </source>
</reference>
<gene>
    <name evidence="3" type="primary">PRP31_1</name>
    <name evidence="3" type="ORF">H4R20_004003</name>
</gene>
<sequence length="196" mass="21084">MAFDEDLLAELDELGGDVADDSMDVVHPGAEDDSKQPPNGKIDSHTSAEIAALGEASGTGGIGEEHEALIEKIASSASSIYGIVELNKSHELDKLLSEITQSQTAAVSRREAIGLVEDDPDYKLVLQANEMSTRIAGEILVVHRFLLDRYKKRFPELETLVRNPLDYARTIKAIGGATDIAKAELSGILPNATQMV</sequence>
<keyword evidence="4" id="KW-1185">Reference proteome</keyword>
<protein>
    <submittedName>
        <fullName evidence="3">U4/U6-U5 snRNP complex subunit prp31</fullName>
    </submittedName>
</protein>
<evidence type="ECO:0000313" key="3">
    <source>
        <dbReference type="EMBL" id="KAJ2800592.1"/>
    </source>
</evidence>
<dbReference type="SUPFAM" id="SSF89124">
    <property type="entry name" value="Nop domain"/>
    <property type="match status" value="1"/>
</dbReference>
<dbReference type="GO" id="GO:0046540">
    <property type="term" value="C:U4/U6 x U5 tri-snRNP complex"/>
    <property type="evidence" value="ECO:0007669"/>
    <property type="project" value="InterPro"/>
</dbReference>
<dbReference type="InterPro" id="IPR002687">
    <property type="entry name" value="Nop_dom"/>
</dbReference>
<proteinExistence type="predicted"/>
<dbReference type="InterPro" id="IPR012976">
    <property type="entry name" value="NOSIC"/>
</dbReference>
<feature type="non-terminal residue" evidence="3">
    <location>
        <position position="196"/>
    </location>
</feature>
<evidence type="ECO:0000313" key="4">
    <source>
        <dbReference type="Proteomes" id="UP001140094"/>
    </source>
</evidence>
<dbReference type="AlphaFoldDB" id="A0A9W8HS98"/>
<dbReference type="InterPro" id="IPR036070">
    <property type="entry name" value="Nop_dom_sf"/>
</dbReference>
<feature type="region of interest" description="Disordered" evidence="1">
    <location>
        <begin position="18"/>
        <end position="44"/>
    </location>
</feature>
<name>A0A9W8HS98_9FUNG</name>
<dbReference type="EMBL" id="JANBUO010000956">
    <property type="protein sequence ID" value="KAJ2800592.1"/>
    <property type="molecule type" value="Genomic_DNA"/>
</dbReference>
<organism evidence="3 4">
    <name type="scientific">Coemansia guatemalensis</name>
    <dbReference type="NCBI Taxonomy" id="2761395"/>
    <lineage>
        <taxon>Eukaryota</taxon>
        <taxon>Fungi</taxon>
        <taxon>Fungi incertae sedis</taxon>
        <taxon>Zoopagomycota</taxon>
        <taxon>Kickxellomycotina</taxon>
        <taxon>Kickxellomycetes</taxon>
        <taxon>Kickxellales</taxon>
        <taxon>Kickxellaceae</taxon>
        <taxon>Coemansia</taxon>
    </lineage>
</organism>
<dbReference type="PANTHER" id="PTHR13904">
    <property type="entry name" value="PRE-MRNA SPLICING FACTOR PRP31"/>
    <property type="match status" value="1"/>
</dbReference>
<comment type="caution">
    <text evidence="3">The sequence shown here is derived from an EMBL/GenBank/DDBJ whole genome shotgun (WGS) entry which is preliminary data.</text>
</comment>
<dbReference type="Proteomes" id="UP001140094">
    <property type="component" value="Unassembled WGS sequence"/>
</dbReference>
<dbReference type="GO" id="GO:0005687">
    <property type="term" value="C:U4 snRNP"/>
    <property type="evidence" value="ECO:0007669"/>
    <property type="project" value="TreeGrafter"/>
</dbReference>
<dbReference type="Gene3D" id="1.10.287.4070">
    <property type="match status" value="1"/>
</dbReference>
<dbReference type="SMART" id="SM00931">
    <property type="entry name" value="NOSIC"/>
    <property type="match status" value="1"/>
</dbReference>
<evidence type="ECO:0000256" key="1">
    <source>
        <dbReference type="SAM" id="MobiDB-lite"/>
    </source>
</evidence>
<dbReference type="PANTHER" id="PTHR13904:SF0">
    <property type="entry name" value="U4_U6 SMALL NUCLEAR RIBONUCLEOPROTEIN PRP31"/>
    <property type="match status" value="1"/>
</dbReference>